<accession>A0ACC0L4V3</accession>
<protein>
    <submittedName>
        <fullName evidence="1">Uncharacterized protein</fullName>
    </submittedName>
</protein>
<evidence type="ECO:0000313" key="2">
    <source>
        <dbReference type="Proteomes" id="UP001062846"/>
    </source>
</evidence>
<dbReference type="Proteomes" id="UP001062846">
    <property type="component" value="Chromosome 13"/>
</dbReference>
<reference evidence="1" key="1">
    <citation type="submission" date="2022-02" db="EMBL/GenBank/DDBJ databases">
        <title>Plant Genome Project.</title>
        <authorList>
            <person name="Zhang R.-G."/>
        </authorList>
    </citation>
    <scope>NUCLEOTIDE SEQUENCE</scope>
    <source>
        <strain evidence="1">AT1</strain>
    </source>
</reference>
<comment type="caution">
    <text evidence="1">The sequence shown here is derived from an EMBL/GenBank/DDBJ whole genome shotgun (WGS) entry which is preliminary data.</text>
</comment>
<dbReference type="EMBL" id="CM046400">
    <property type="protein sequence ID" value="KAI8523228.1"/>
    <property type="molecule type" value="Genomic_DNA"/>
</dbReference>
<name>A0ACC0L4V3_RHOML</name>
<keyword evidence="2" id="KW-1185">Reference proteome</keyword>
<evidence type="ECO:0000313" key="1">
    <source>
        <dbReference type="EMBL" id="KAI8523228.1"/>
    </source>
</evidence>
<gene>
    <name evidence="1" type="ORF">RHMOL_Rhmol13G0056900</name>
</gene>
<organism evidence="1 2">
    <name type="scientific">Rhododendron molle</name>
    <name type="common">Chinese azalea</name>
    <name type="synonym">Azalea mollis</name>
    <dbReference type="NCBI Taxonomy" id="49168"/>
    <lineage>
        <taxon>Eukaryota</taxon>
        <taxon>Viridiplantae</taxon>
        <taxon>Streptophyta</taxon>
        <taxon>Embryophyta</taxon>
        <taxon>Tracheophyta</taxon>
        <taxon>Spermatophyta</taxon>
        <taxon>Magnoliopsida</taxon>
        <taxon>eudicotyledons</taxon>
        <taxon>Gunneridae</taxon>
        <taxon>Pentapetalae</taxon>
        <taxon>asterids</taxon>
        <taxon>Ericales</taxon>
        <taxon>Ericaceae</taxon>
        <taxon>Ericoideae</taxon>
        <taxon>Rhodoreae</taxon>
        <taxon>Rhododendron</taxon>
    </lineage>
</organism>
<sequence>MVLLISDETVLSFEPFQGCPVSFSRGLNILRLIECSHPTGNLHNEIHQKHCRAALCIALLTCYLLVPSNGKVSASLATVTSQMLEDKNMVPLVLAETLLGLDQICAEGVEGMLQFAGSPLLLQVIIFVYAPSFCHFSVP</sequence>
<proteinExistence type="predicted"/>